<gene>
    <name evidence="2" type="ORF">BJP34_33080</name>
</gene>
<sequence>MKQKEKKHFLGILLAVLSIGLIACQPTIQSNPESTDKMMPGQGVRVRSGSSVSTYAVFLTEIINIGLEKLGYKTEDAKQLSVPILHISVSNGDLDFYTDHWEKLQNKFFRENGGEDKFKRVGIIVDNALQGYQIDKKTADKYKITSLEQLKNPKIAKLFDSDGDGKANLTGCNPGWGCELVIEHHLDVYGLRDTVEHDQGNYEILLANVVARNRQEKPILYYVYTPSWVPIVLEPGKDAIWLEVPFTSLPKEQGEVSEQDTMLDGKNLGIAVDRVRIVANNKFLTANPAAKRLFELIAIPIEDVNAQQKLVQEGESNSKDFRRHAEEWINKNQDKFDGWVEEARKTGTNLSEN</sequence>
<evidence type="ECO:0000313" key="3">
    <source>
        <dbReference type="Proteomes" id="UP000177870"/>
    </source>
</evidence>
<dbReference type="GO" id="GO:0043190">
    <property type="term" value="C:ATP-binding cassette (ABC) transporter complex"/>
    <property type="evidence" value="ECO:0007669"/>
    <property type="project" value="InterPro"/>
</dbReference>
<dbReference type="Pfam" id="PF04069">
    <property type="entry name" value="OpuAC"/>
    <property type="match status" value="1"/>
</dbReference>
<dbReference type="Gene3D" id="3.40.190.10">
    <property type="entry name" value="Periplasmic binding protein-like II"/>
    <property type="match status" value="1"/>
</dbReference>
<dbReference type="InterPro" id="IPR007210">
    <property type="entry name" value="ABC_Gly_betaine_transp_sub-bd"/>
</dbReference>
<organism evidence="2 3">
    <name type="scientific">Moorena producens PAL-8-15-08-1</name>
    <dbReference type="NCBI Taxonomy" id="1458985"/>
    <lineage>
        <taxon>Bacteria</taxon>
        <taxon>Bacillati</taxon>
        <taxon>Cyanobacteriota</taxon>
        <taxon>Cyanophyceae</taxon>
        <taxon>Coleofasciculales</taxon>
        <taxon>Coleofasciculaceae</taxon>
        <taxon>Moorena</taxon>
    </lineage>
</organism>
<dbReference type="AlphaFoldDB" id="A0A1D8U470"/>
<dbReference type="KEGG" id="mpro:BJP34_33080"/>
<feature type="domain" description="ABC-type glycine betaine transport system substrate-binding" evidence="1">
    <location>
        <begin position="46"/>
        <end position="330"/>
    </location>
</feature>
<dbReference type="Proteomes" id="UP000177870">
    <property type="component" value="Chromosome"/>
</dbReference>
<protein>
    <submittedName>
        <fullName evidence="2">Glycine betaine ABC transporter substrate-binding protein</fullName>
    </submittedName>
</protein>
<name>A0A1D8U470_9CYAN</name>
<dbReference type="PROSITE" id="PS51257">
    <property type="entry name" value="PROKAR_LIPOPROTEIN"/>
    <property type="match status" value="1"/>
</dbReference>
<dbReference type="NCBIfam" id="NF008334">
    <property type="entry name" value="PRK11119.1"/>
    <property type="match status" value="1"/>
</dbReference>
<dbReference type="RefSeq" id="WP_070397014.1">
    <property type="nucleotide sequence ID" value="NZ_CP017599.1"/>
</dbReference>
<dbReference type="CDD" id="cd13638">
    <property type="entry name" value="PBP2_EcProx_like"/>
    <property type="match status" value="1"/>
</dbReference>
<dbReference type="Gene3D" id="3.40.190.100">
    <property type="entry name" value="Glycine betaine-binding periplasmic protein, domain 2"/>
    <property type="match status" value="1"/>
</dbReference>
<proteinExistence type="predicted"/>
<dbReference type="GO" id="GO:0022857">
    <property type="term" value="F:transmembrane transporter activity"/>
    <property type="evidence" value="ECO:0007669"/>
    <property type="project" value="InterPro"/>
</dbReference>
<reference evidence="3" key="1">
    <citation type="submission" date="2016-10" db="EMBL/GenBank/DDBJ databases">
        <title>Comparative genomics uncovers the prolific and rare metabolic potential of the cyanobacterial genus Moorea.</title>
        <authorList>
            <person name="Leao T."/>
            <person name="Castelao G."/>
            <person name="Korobeynikov A."/>
            <person name="Monroe E.A."/>
            <person name="Podell S."/>
            <person name="Glukhov E."/>
            <person name="Allen E."/>
            <person name="Gerwick W.H."/>
            <person name="Gerwick L."/>
        </authorList>
    </citation>
    <scope>NUCLEOTIDE SEQUENCE [LARGE SCALE GENOMIC DNA]</scope>
    <source>
        <strain evidence="3">PAL-8-15-08-1</strain>
    </source>
</reference>
<dbReference type="EMBL" id="CP017599">
    <property type="protein sequence ID" value="AOX04668.1"/>
    <property type="molecule type" value="Genomic_DNA"/>
</dbReference>
<dbReference type="SUPFAM" id="SSF53850">
    <property type="entry name" value="Periplasmic binding protein-like II"/>
    <property type="match status" value="1"/>
</dbReference>
<dbReference type="STRING" id="1458985.BJP34_33080"/>
<accession>A0A1D8U470</accession>
<dbReference type="OrthoDB" id="9787902at2"/>
<evidence type="ECO:0000313" key="2">
    <source>
        <dbReference type="EMBL" id="AOX04668.1"/>
    </source>
</evidence>
<evidence type="ECO:0000259" key="1">
    <source>
        <dbReference type="Pfam" id="PF04069"/>
    </source>
</evidence>